<dbReference type="Proteomes" id="UP000028701">
    <property type="component" value="Unassembled WGS sequence"/>
</dbReference>
<sequence length="83" mass="9297">MSWSLFLGFLKSIWPSVVGAIKLMAAASVGRKLVSGEAAKRELQRIQDAESRVASNKRLTTAERLHDARKRGLYRVRNQPSDD</sequence>
<proteinExistence type="predicted"/>
<comment type="caution">
    <text evidence="1">The sequence shown here is derived from an EMBL/GenBank/DDBJ whole genome shotgun (WGS) entry which is preliminary data.</text>
</comment>
<dbReference type="AlphaFoldDB" id="A0A081CRP9"/>
<dbReference type="EMBL" id="BBJU01000004">
    <property type="protein sequence ID" value="GAK69345.1"/>
    <property type="molecule type" value="Genomic_DNA"/>
</dbReference>
<organism evidence="1 2">
    <name type="scientific">Agrobacterium rubi TR3 = NBRC 13261</name>
    <dbReference type="NCBI Taxonomy" id="1368415"/>
    <lineage>
        <taxon>Bacteria</taxon>
        <taxon>Pseudomonadati</taxon>
        <taxon>Pseudomonadota</taxon>
        <taxon>Alphaproteobacteria</taxon>
        <taxon>Hyphomicrobiales</taxon>
        <taxon>Rhizobiaceae</taxon>
        <taxon>Rhizobium/Agrobacterium group</taxon>
        <taxon>Agrobacterium</taxon>
    </lineage>
</organism>
<evidence type="ECO:0000313" key="2">
    <source>
        <dbReference type="Proteomes" id="UP000028701"/>
    </source>
</evidence>
<reference evidence="1 2" key="1">
    <citation type="submission" date="2014-08" db="EMBL/GenBank/DDBJ databases">
        <title>Whole genome shotgun sequence of Rhizobium rubi NBRC 13261.</title>
        <authorList>
            <person name="Katano-Makiyama Y."/>
            <person name="Hosoyama A."/>
            <person name="Hashimoto M."/>
            <person name="Hosoyama Y."/>
            <person name="Noguchi M."/>
            <person name="Tsuchikane K."/>
            <person name="Uohara A."/>
            <person name="Ohji S."/>
            <person name="Ichikawa N."/>
            <person name="Kimura A."/>
            <person name="Yamazoe A."/>
            <person name="Fujita N."/>
        </authorList>
    </citation>
    <scope>NUCLEOTIDE SEQUENCE [LARGE SCALE GENOMIC DNA]</scope>
    <source>
        <strain evidence="1 2">NBRC 13261</strain>
    </source>
</reference>
<name>A0A081CRP9_9HYPH</name>
<protein>
    <submittedName>
        <fullName evidence="1">Uncharacterized protein</fullName>
    </submittedName>
</protein>
<evidence type="ECO:0000313" key="1">
    <source>
        <dbReference type="EMBL" id="GAK69345.1"/>
    </source>
</evidence>
<accession>A0A081CRP9</accession>
<gene>
    <name evidence="1" type="ORF">RRU01S_04_01670</name>
</gene>